<gene>
    <name evidence="1" type="ORF">HW347_15445</name>
</gene>
<dbReference type="Proteomes" id="UP000740413">
    <property type="component" value="Unassembled WGS sequence"/>
</dbReference>
<reference evidence="2" key="1">
    <citation type="submission" date="2023-07" db="EMBL/GenBank/DDBJ databases">
        <title>Zobellia barbeyronii sp. nov., a new marine flavobacterium, isolated from green and red algae.</title>
        <authorList>
            <person name="Nedashkovskaya O.I."/>
            <person name="Otstavnykh N."/>
            <person name="Zhukova N."/>
            <person name="Guzev K."/>
            <person name="Chausova V."/>
            <person name="Tekutyeva L."/>
            <person name="Mikhailov V."/>
            <person name="Isaeva M."/>
        </authorList>
    </citation>
    <scope>NUCLEOTIDE SEQUENCE [LARGE SCALE GENOMIC DNA]</scope>
    <source>
        <strain evidence="2">KMM 6746</strain>
    </source>
</reference>
<name>A0ABS5WGW7_9FLAO</name>
<keyword evidence="2" id="KW-1185">Reference proteome</keyword>
<proteinExistence type="predicted"/>
<comment type="caution">
    <text evidence="1">The sequence shown here is derived from an EMBL/GenBank/DDBJ whole genome shotgun (WGS) entry which is preliminary data.</text>
</comment>
<protein>
    <submittedName>
        <fullName evidence="1">Uncharacterized protein</fullName>
    </submittedName>
</protein>
<accession>A0ABS5WGW7</accession>
<dbReference type="EMBL" id="JACATN010000004">
    <property type="protein sequence ID" value="MBT2162663.1"/>
    <property type="molecule type" value="Genomic_DNA"/>
</dbReference>
<dbReference type="RefSeq" id="WP_214612656.1">
    <property type="nucleotide sequence ID" value="NZ_JACATN010000004.1"/>
</dbReference>
<evidence type="ECO:0000313" key="2">
    <source>
        <dbReference type="Proteomes" id="UP000740413"/>
    </source>
</evidence>
<organism evidence="1 2">
    <name type="scientific">Zobellia barbeyronii</name>
    <dbReference type="NCBI Taxonomy" id="2748009"/>
    <lineage>
        <taxon>Bacteria</taxon>
        <taxon>Pseudomonadati</taxon>
        <taxon>Bacteroidota</taxon>
        <taxon>Flavobacteriia</taxon>
        <taxon>Flavobacteriales</taxon>
        <taxon>Flavobacteriaceae</taxon>
        <taxon>Zobellia</taxon>
    </lineage>
</organism>
<evidence type="ECO:0000313" key="1">
    <source>
        <dbReference type="EMBL" id="MBT2162663.1"/>
    </source>
</evidence>
<sequence length="52" mass="5741">MKNLSHIQLIAINGGHGGTAYSWGYRAGAYTRRILSNTWEAWDAISDGFTLV</sequence>